<dbReference type="SUPFAM" id="SSF103515">
    <property type="entry name" value="Autotransporter"/>
    <property type="match status" value="1"/>
</dbReference>
<evidence type="ECO:0000256" key="2">
    <source>
        <dbReference type="SAM" id="MobiDB-lite"/>
    </source>
</evidence>
<comment type="caution">
    <text evidence="4">The sequence shown here is derived from an EMBL/GenBank/DDBJ whole genome shotgun (WGS) entry which is preliminary data.</text>
</comment>
<evidence type="ECO:0000313" key="5">
    <source>
        <dbReference type="Proteomes" id="UP000541421"/>
    </source>
</evidence>
<dbReference type="PROSITE" id="PS51208">
    <property type="entry name" value="AUTOTRANSPORTER"/>
    <property type="match status" value="1"/>
</dbReference>
<dbReference type="InterPro" id="IPR024973">
    <property type="entry name" value="ESPR"/>
</dbReference>
<accession>A0A7Y4LAM6</accession>
<dbReference type="RefSeq" id="WP_171588993.1">
    <property type="nucleotide sequence ID" value="NZ_JABGBO010000007.1"/>
</dbReference>
<protein>
    <submittedName>
        <fullName evidence="4">Autotransporter domain-containing protein</fullName>
    </submittedName>
</protein>
<dbReference type="InterPro" id="IPR005546">
    <property type="entry name" value="Autotransporte_beta"/>
</dbReference>
<dbReference type="Gene3D" id="2.40.128.130">
    <property type="entry name" value="Autotransporter beta-domain"/>
    <property type="match status" value="1"/>
</dbReference>
<evidence type="ECO:0000256" key="1">
    <source>
        <dbReference type="ARBA" id="ARBA00022729"/>
    </source>
</evidence>
<organism evidence="4 5">
    <name type="scientific">Pelistega europaea</name>
    <dbReference type="NCBI Taxonomy" id="106147"/>
    <lineage>
        <taxon>Bacteria</taxon>
        <taxon>Pseudomonadati</taxon>
        <taxon>Pseudomonadota</taxon>
        <taxon>Betaproteobacteria</taxon>
        <taxon>Burkholderiales</taxon>
        <taxon>Alcaligenaceae</taxon>
        <taxon>Pelistega</taxon>
    </lineage>
</organism>
<sequence>MNHAYRLVWNQVRRLWQCAPEFARARGKSASEKTTVHPVGADAKTSEGQVHHLRGQFVLRTLITALLMSGASGSVWAACTQGIHYTVEENTYTFVSDCNGKEDEPWVEHDALKIDSSGEYIIEGNGRLIRGGNFPGKWFDMFYGGDAIEIKGITLRVRNVRLEGGKSSSNGSREDYRGASINANDSVVYVEDASSLLGPLRLVNSNLTLRSDSTFNNNRELSINSGSFTAELGASVTIQDLILSNNAQVDYVDPITINGNVEIKDVNTSFVLKSGSQKTGGDLTVRGGSFTAEDNVSLVVNNLHLENARYRNNNQMTINGNVYLKNIDGFVLKTGSQFNQNKNLTVDGGSFTSESGASVAIQDLILSNNAQVNYVGPIAINGNVRLTNTNFTLSSGSVINQLKGKEIAVKEGGTFTIEEGASILLSDEDREGTEEFIIDGSRFVSHGAIQRVYRHVTSGVTLQNSDDAIIGGMVTAGVRNYDWDNGWRGWTCQWADPAICTAAKGIELIHSDNAKISAEVTAGWGGNGGNSWNSDFAFYGGDGIFLDGSTGAEITGKVTAGKGGVIYNRTEESDFDIGNGGHGVRLVNGSSASIASTVRGGDGGLNTAASPKGGYAGHGVLVRDGSTLVLKEGAALHGGSQDAGSTPDATYSGAAIFLSGNRNTVELQSNDITLAAGTGSNDTLRSDNGVLNTLALGGTGTKTFEVSKIAVGGEYDVFDTLEKRGEGIWTLTGTLSDGAIISTVVDGGVLNIGAQGGTQAHLTKDQDITVKSGTLAVNADSSLGIQSGKTLMMKAGAVLDLDKQATFTNAGAVNVEDNVTLKTNAEELNAAGASGWWGAVNTALGGNKSYVNLYTTADNVDGSNTEVAAFRQWIVGGANSLVSGEIGDITVKESASLKTKGDTTITEDKTLTVENDAAFSVESGHTLTVGSTGHLANDGTTTIKGILALDKQAGVGGEGTLTFAEKATLKTDATALKQTTNEGQDGGTGWWDAVSANLTKANVNLHTTVAFHADSSEVAQDVSGFRSWVIGGSGSTASGIDSLAAVNTIGSGADLTLKDFTLGDLGNKTINNENGILKLTGNVDLSAADGVTELANLGISNTEGNVAFAKDGDTLATLTVESDNLNTLIQTTDGKDNAILKTTRSFAASGDAAHKVSEFAEWQVDGTDSRVTGATNLAAKTTITANGSLTATDITLGENQTLKNTAGGTLVLTGTTKLDEGTLEILGTGTKFDANTILQTNTASGSALSGAQAGLANIQNKNLATIETLKAFAADDGTVAGFDKWKILVSGSTAQGVSALAKVNEIGAGADLTLKDFTLGNLGAKSINNDAGTLKLSGIIDLSAANDVTEEKLSTLGITKAENIAFAKDGESLALLKVQTNSLNLLIQNISGKENAILETTTESGFKPGQDAAHDISGFAKWQLNGLGYIVTLDELAKQNVITDSSELTVKDFELSELLSTEKSINNNRGTLKFSGEVNLDGNDVDNKISNHESNLAFALDEEKHKAVLTTAQDSLNSLIQKIGDKQNAIIKTITAGGFKASNDDAHKVSDFAGWQVASQGSTVTGEDNLAKVTEVTSNGGLTATNIALGSDQILKNSGGTLILAGETNLDSGTLTLQEDSTTSFAEGATLETRALSGAAIQTGQLAGDKVSGKDKATLRTRDTFYATDGFASEFKNWSVEGSGSLVSRDERSGQNYLAKELTEVQSTGDLLASDIALQDTQTLRNNGGVLSFSGTTNVDNGVLELVGGQTSLADNAVLETAKDKGSAIQQALFTGEKITGKDKATLRTLSAFDATDGFAGEFKNWEVKGVGNNTTSALAQRKTTIAEGVNLTASITALGEKQTIDNSGKLILNTAEATRILANRITGSGEVIKQGAGTATLATGSHEYTGTTQVNTGTLSLEKQTALSGGIHVAQGATLDLSLAQSELVAIPAEPQPAVRMRRMARSLSAASTAAATPSLPDLAPGVTHQVANFSLDGILNVVVNGQAANQHSHLHSLGDITLGSTSSLVINAAAYADGEGSVNDLLTSDTKVTGTFGAYSDNSALFDFTPIYTDNSVSLTVKKVEQIIDEGGGTGTDTGGGTGDGTGENHGGHDESTSTPTTVVQSYRGVLPITRLLDKAMNQDAESPLAQRFYALQTKAQALQTAVEIQPLLGGTGNRVIAEASDLMQRYVPNERCGGGEGSTSAWAHGLGDWGQQDGHKGISGYQSKHYGIALGGDVCLSSKTKVGLMAAYVNTKADAQDIHASQTLKADTWQVGVYANHAFTDRVDVDFMAAVGRANIKGERRFSYYADLKAKGDTHADILRTGAGLNLRYQAGNTELSPYARLDYTQVSTKGYTETGAKEFNLNVAKQRTHALMAGVGLKVTHAVSDGLSLKAKAGVAYDLLDKGHDVQATLTSLPNQPFTIKHNKLGRTVGEVGLGMRYQATKSTSLSAEVQALFSKGRTDTTANVGVRVQF</sequence>
<dbReference type="NCBIfam" id="TIGR02601">
    <property type="entry name" value="autotrns_rpt"/>
    <property type="match status" value="1"/>
</dbReference>
<gene>
    <name evidence="4" type="ORF">HKX40_07665</name>
</gene>
<evidence type="ECO:0000313" key="4">
    <source>
        <dbReference type="EMBL" id="NOL50012.1"/>
    </source>
</evidence>
<name>A0A7Y4LAM6_9BURK</name>
<dbReference type="SMART" id="SM00869">
    <property type="entry name" value="Autotransporter"/>
    <property type="match status" value="1"/>
</dbReference>
<dbReference type="InterPro" id="IPR013425">
    <property type="entry name" value="Autotrns_rpt"/>
</dbReference>
<feature type="region of interest" description="Disordered" evidence="2">
    <location>
        <begin position="2072"/>
        <end position="2103"/>
    </location>
</feature>
<keyword evidence="5" id="KW-1185">Reference proteome</keyword>
<proteinExistence type="predicted"/>
<feature type="domain" description="Autotransporter" evidence="3">
    <location>
        <begin position="2181"/>
        <end position="2459"/>
    </location>
</feature>
<dbReference type="InterPro" id="IPR036709">
    <property type="entry name" value="Autotransporte_beta_dom_sf"/>
</dbReference>
<keyword evidence="1" id="KW-0732">Signal</keyword>
<reference evidence="4 5" key="1">
    <citation type="submission" date="2020-05" db="EMBL/GenBank/DDBJ databases">
        <authorList>
            <person name="Niu N."/>
        </authorList>
    </citation>
    <scope>NUCLEOTIDE SEQUENCE [LARGE SCALE GENOMIC DNA]</scope>
    <source>
        <strain evidence="4 5">LMG10982</strain>
    </source>
</reference>
<evidence type="ECO:0000259" key="3">
    <source>
        <dbReference type="PROSITE" id="PS51208"/>
    </source>
</evidence>
<dbReference type="Pfam" id="PF13018">
    <property type="entry name" value="ESPR"/>
    <property type="match status" value="1"/>
</dbReference>
<dbReference type="Pfam" id="PF03797">
    <property type="entry name" value="Autotransporter"/>
    <property type="match status" value="1"/>
</dbReference>
<dbReference type="EMBL" id="JABGBO010000007">
    <property type="protein sequence ID" value="NOL50012.1"/>
    <property type="molecule type" value="Genomic_DNA"/>
</dbReference>
<dbReference type="Proteomes" id="UP000541421">
    <property type="component" value="Unassembled WGS sequence"/>
</dbReference>
<feature type="compositionally biased region" description="Gly residues" evidence="2">
    <location>
        <begin position="2072"/>
        <end position="2091"/>
    </location>
</feature>